<dbReference type="Proteomes" id="UP000814033">
    <property type="component" value="Unassembled WGS sequence"/>
</dbReference>
<name>A0ACB8R247_9AGAM</name>
<evidence type="ECO:0000313" key="2">
    <source>
        <dbReference type="Proteomes" id="UP000814033"/>
    </source>
</evidence>
<comment type="caution">
    <text evidence="1">The sequence shown here is derived from an EMBL/GenBank/DDBJ whole genome shotgun (WGS) entry which is preliminary data.</text>
</comment>
<proteinExistence type="predicted"/>
<gene>
    <name evidence="1" type="ORF">FA95DRAFT_1313509</name>
</gene>
<reference evidence="1" key="1">
    <citation type="submission" date="2021-02" db="EMBL/GenBank/DDBJ databases">
        <authorList>
            <consortium name="DOE Joint Genome Institute"/>
            <person name="Ahrendt S."/>
            <person name="Looney B.P."/>
            <person name="Miyauchi S."/>
            <person name="Morin E."/>
            <person name="Drula E."/>
            <person name="Courty P.E."/>
            <person name="Chicoki N."/>
            <person name="Fauchery L."/>
            <person name="Kohler A."/>
            <person name="Kuo A."/>
            <person name="Labutti K."/>
            <person name="Pangilinan J."/>
            <person name="Lipzen A."/>
            <person name="Riley R."/>
            <person name="Andreopoulos W."/>
            <person name="He G."/>
            <person name="Johnson J."/>
            <person name="Barry K.W."/>
            <person name="Grigoriev I.V."/>
            <person name="Nagy L."/>
            <person name="Hibbett D."/>
            <person name="Henrissat B."/>
            <person name="Matheny P.B."/>
            <person name="Labbe J."/>
            <person name="Martin F."/>
        </authorList>
    </citation>
    <scope>NUCLEOTIDE SEQUENCE</scope>
    <source>
        <strain evidence="1">FP105234-sp</strain>
    </source>
</reference>
<organism evidence="1 2">
    <name type="scientific">Auriscalpium vulgare</name>
    <dbReference type="NCBI Taxonomy" id="40419"/>
    <lineage>
        <taxon>Eukaryota</taxon>
        <taxon>Fungi</taxon>
        <taxon>Dikarya</taxon>
        <taxon>Basidiomycota</taxon>
        <taxon>Agaricomycotina</taxon>
        <taxon>Agaricomycetes</taxon>
        <taxon>Russulales</taxon>
        <taxon>Auriscalpiaceae</taxon>
        <taxon>Auriscalpium</taxon>
    </lineage>
</organism>
<protein>
    <submittedName>
        <fullName evidence="1">Uncharacterized protein</fullName>
    </submittedName>
</protein>
<keyword evidence="2" id="KW-1185">Reference proteome</keyword>
<sequence>MSKVPSKSETPETPKTLSIDASCAPELVEYWAHKYRDVKREMDALQGQLAITPDRDALLGAVPVVEPRDRKPQPAGDDDDQRALLLDARRKIDALNAELLHEAREKAALSARVAQAELKAVGTQKQFEHFFAQCVGLALEADSSRQKRIRAMLPALHLGSFPPAMKYAVLGTEPADLHDAVAIRNLEAYCAAQKPNSVMQLVQRPPMSLPVRIGACGQHGYWYYPGNYRTPFELIIEGKPGEWLYLGRYISTELRDPDEQMHLSEWMSLDELTKAEHCLRSASLGLPAGQYASHAAQLDLKRRYDTGEWVIPCYMLQCVGFDNGFHDTLHGVSGADTSRVTSASERNVQGRRSGKVVPAKRTKEESLIDPMLLDGDGEPAGLSLLMFDSKKMKLF</sequence>
<evidence type="ECO:0000313" key="1">
    <source>
        <dbReference type="EMBL" id="KAI0037982.1"/>
    </source>
</evidence>
<reference evidence="1" key="2">
    <citation type="journal article" date="2022" name="New Phytol.">
        <title>Evolutionary transition to the ectomycorrhizal habit in the genomes of a hyperdiverse lineage of mushroom-forming fungi.</title>
        <authorList>
            <person name="Looney B."/>
            <person name="Miyauchi S."/>
            <person name="Morin E."/>
            <person name="Drula E."/>
            <person name="Courty P.E."/>
            <person name="Kohler A."/>
            <person name="Kuo A."/>
            <person name="LaButti K."/>
            <person name="Pangilinan J."/>
            <person name="Lipzen A."/>
            <person name="Riley R."/>
            <person name="Andreopoulos W."/>
            <person name="He G."/>
            <person name="Johnson J."/>
            <person name="Nolan M."/>
            <person name="Tritt A."/>
            <person name="Barry K.W."/>
            <person name="Grigoriev I.V."/>
            <person name="Nagy L.G."/>
            <person name="Hibbett D."/>
            <person name="Henrissat B."/>
            <person name="Matheny P.B."/>
            <person name="Labbe J."/>
            <person name="Martin F.M."/>
        </authorList>
    </citation>
    <scope>NUCLEOTIDE SEQUENCE</scope>
    <source>
        <strain evidence="1">FP105234-sp</strain>
    </source>
</reference>
<dbReference type="EMBL" id="MU276635">
    <property type="protein sequence ID" value="KAI0037982.1"/>
    <property type="molecule type" value="Genomic_DNA"/>
</dbReference>
<accession>A0ACB8R247</accession>